<comment type="caution">
    <text evidence="1">The sequence shown here is derived from an EMBL/GenBank/DDBJ whole genome shotgun (WGS) entry which is preliminary data.</text>
</comment>
<name>A0A0F9ETI8_9ZZZZ</name>
<organism evidence="1">
    <name type="scientific">marine sediment metagenome</name>
    <dbReference type="NCBI Taxonomy" id="412755"/>
    <lineage>
        <taxon>unclassified sequences</taxon>
        <taxon>metagenomes</taxon>
        <taxon>ecological metagenomes</taxon>
    </lineage>
</organism>
<gene>
    <name evidence="1" type="ORF">LCGC14_2034850</name>
</gene>
<reference evidence="1" key="1">
    <citation type="journal article" date="2015" name="Nature">
        <title>Complex archaea that bridge the gap between prokaryotes and eukaryotes.</title>
        <authorList>
            <person name="Spang A."/>
            <person name="Saw J.H."/>
            <person name="Jorgensen S.L."/>
            <person name="Zaremba-Niedzwiedzka K."/>
            <person name="Martijn J."/>
            <person name="Lind A.E."/>
            <person name="van Eijk R."/>
            <person name="Schleper C."/>
            <person name="Guy L."/>
            <person name="Ettema T.J."/>
        </authorList>
    </citation>
    <scope>NUCLEOTIDE SEQUENCE</scope>
</reference>
<dbReference type="Gene3D" id="3.40.50.2300">
    <property type="match status" value="1"/>
</dbReference>
<evidence type="ECO:0000313" key="1">
    <source>
        <dbReference type="EMBL" id="KKL77443.1"/>
    </source>
</evidence>
<protein>
    <recommendedName>
        <fullName evidence="2">Response regulatory domain-containing protein</fullName>
    </recommendedName>
</protein>
<dbReference type="SUPFAM" id="SSF52172">
    <property type="entry name" value="CheY-like"/>
    <property type="match status" value="1"/>
</dbReference>
<evidence type="ECO:0008006" key="2">
    <source>
        <dbReference type="Google" id="ProtNLM"/>
    </source>
</evidence>
<dbReference type="InterPro" id="IPR011006">
    <property type="entry name" value="CheY-like_superfamily"/>
</dbReference>
<dbReference type="EMBL" id="LAZR01023747">
    <property type="protein sequence ID" value="KKL77443.1"/>
    <property type="molecule type" value="Genomic_DNA"/>
</dbReference>
<sequence length="133" mass="14909">MNYFSKGPRIFLVESDFLVATDLMVEIEKEGMVVACVSSSLENALKQTEYGAFDFALLNIRLRDNDCYPIAKKLIALDIPFAFFTGVNHSEIDVEFQKIPRIAKPQDCRYVAREIKSMITALARPAVEVAGLS</sequence>
<dbReference type="AlphaFoldDB" id="A0A0F9ETI8"/>
<accession>A0A0F9ETI8</accession>
<proteinExistence type="predicted"/>